<dbReference type="GO" id="GO:0000978">
    <property type="term" value="F:RNA polymerase II cis-regulatory region sequence-specific DNA binding"/>
    <property type="evidence" value="ECO:0007669"/>
    <property type="project" value="InterPro"/>
</dbReference>
<dbReference type="Pfam" id="PF16421">
    <property type="entry name" value="E2F_CC-MB"/>
    <property type="match status" value="1"/>
</dbReference>
<keyword evidence="2 5" id="KW-0805">Transcription regulation</keyword>
<gene>
    <name evidence="9" type="primary">e2f3</name>
</gene>
<organism evidence="9 10">
    <name type="scientific">Gadus morhua</name>
    <name type="common">Atlantic cod</name>
    <dbReference type="NCBI Taxonomy" id="8049"/>
    <lineage>
        <taxon>Eukaryota</taxon>
        <taxon>Metazoa</taxon>
        <taxon>Chordata</taxon>
        <taxon>Craniata</taxon>
        <taxon>Vertebrata</taxon>
        <taxon>Euteleostomi</taxon>
        <taxon>Actinopterygii</taxon>
        <taxon>Neopterygii</taxon>
        <taxon>Teleostei</taxon>
        <taxon>Neoteleostei</taxon>
        <taxon>Acanthomorphata</taxon>
        <taxon>Zeiogadaria</taxon>
        <taxon>Gadariae</taxon>
        <taxon>Gadiformes</taxon>
        <taxon>Gadoidei</taxon>
        <taxon>Gadidae</taxon>
        <taxon>Gadus</taxon>
    </lineage>
</organism>
<feature type="compositionally biased region" description="Polar residues" evidence="7">
    <location>
        <begin position="236"/>
        <end position="247"/>
    </location>
</feature>
<dbReference type="SMART" id="SM01372">
    <property type="entry name" value="E2F_TDP"/>
    <property type="match status" value="1"/>
</dbReference>
<evidence type="ECO:0000256" key="4">
    <source>
        <dbReference type="ARBA" id="ARBA00023163"/>
    </source>
</evidence>
<evidence type="ECO:0000259" key="8">
    <source>
        <dbReference type="SMART" id="SM01372"/>
    </source>
</evidence>
<dbReference type="InterPro" id="IPR036388">
    <property type="entry name" value="WH-like_DNA-bd_sf"/>
</dbReference>
<evidence type="ECO:0000256" key="2">
    <source>
        <dbReference type="ARBA" id="ARBA00023015"/>
    </source>
</evidence>
<dbReference type="PANTHER" id="PTHR12081">
    <property type="entry name" value="TRANSCRIPTION FACTOR E2F"/>
    <property type="match status" value="1"/>
</dbReference>
<dbReference type="Pfam" id="PF02319">
    <property type="entry name" value="WHD_E2F_TDP"/>
    <property type="match status" value="1"/>
</dbReference>
<feature type="compositionally biased region" description="Low complexity" evidence="7">
    <location>
        <begin position="278"/>
        <end position="289"/>
    </location>
</feature>
<proteinExistence type="inferred from homology"/>
<sequence length="347" mass="38117">MITSAARPRGHQGVELDEADPDFRIPRRGRPPYATQARRNSALFRRTRALWAMVEGSAEGILDMNKAWMSLGVRIRSVLDITNVLMGAGVLFRTSKYTVQSTGPDLKAKLGREVQILEDAEKKLDELIETALEHVDHMWEDEISEKFLYLSYEDVKTIPSLREQTVIVVKAPAETVLEVPHPAESIQLFLKSSQGPIDVYLSSEDHSPFDVPEDPQDDDDDDEPTDCSDDDGPMEHTQTPSFLSMSSTDAVEDLCSSTVTMEQLPPLANESFPPSPSPLSSLLAPTCSSDGEETPSFATLTTPLALSLGGEEYLLSLGEDEGISYPFSSVELEGGLWKCFAPADLPP</sequence>
<dbReference type="GO" id="GO:0046983">
    <property type="term" value="F:protein dimerization activity"/>
    <property type="evidence" value="ECO:0007669"/>
    <property type="project" value="InterPro"/>
</dbReference>
<keyword evidence="3 5" id="KW-0238">DNA-binding</keyword>
<dbReference type="SUPFAM" id="SSF144074">
    <property type="entry name" value="E2F-DP heterodimerization region"/>
    <property type="match status" value="1"/>
</dbReference>
<reference evidence="9" key="2">
    <citation type="submission" date="2025-09" db="UniProtKB">
        <authorList>
            <consortium name="Ensembl"/>
        </authorList>
    </citation>
    <scope>IDENTIFICATION</scope>
</reference>
<keyword evidence="6" id="KW-0175">Coiled coil</keyword>
<evidence type="ECO:0000256" key="5">
    <source>
        <dbReference type="RuleBase" id="RU003796"/>
    </source>
</evidence>
<dbReference type="OrthoDB" id="1743261at2759"/>
<keyword evidence="4 5" id="KW-0804">Transcription</keyword>
<feature type="compositionally biased region" description="Acidic residues" evidence="7">
    <location>
        <begin position="211"/>
        <end position="232"/>
    </location>
</feature>
<dbReference type="Gene3D" id="1.10.10.10">
    <property type="entry name" value="Winged helix-like DNA-binding domain superfamily/Winged helix DNA-binding domain"/>
    <property type="match status" value="1"/>
</dbReference>
<accession>A0A8C5AVM0</accession>
<comment type="similarity">
    <text evidence="1 5">Belongs to the E2F/DP family.</text>
</comment>
<dbReference type="OMA" id="WNNTSPR"/>
<evidence type="ECO:0000256" key="1">
    <source>
        <dbReference type="ARBA" id="ARBA00010940"/>
    </source>
</evidence>
<dbReference type="Gene3D" id="6.10.250.540">
    <property type="match status" value="1"/>
</dbReference>
<keyword evidence="10" id="KW-1185">Reference proteome</keyword>
<dbReference type="InterPro" id="IPR015633">
    <property type="entry name" value="E2F"/>
</dbReference>
<name>A0A8C5AVM0_GADMO</name>
<dbReference type="CDD" id="cd14660">
    <property type="entry name" value="E2F_DD"/>
    <property type="match status" value="1"/>
</dbReference>
<keyword evidence="5" id="KW-0539">Nucleus</keyword>
<feature type="region of interest" description="Disordered" evidence="7">
    <location>
        <begin position="266"/>
        <end position="295"/>
    </location>
</feature>
<evidence type="ECO:0000313" key="9">
    <source>
        <dbReference type="Ensembl" id="ENSGMOP00000037513.1"/>
    </source>
</evidence>
<feature type="region of interest" description="Disordered" evidence="7">
    <location>
        <begin position="201"/>
        <end position="247"/>
    </location>
</feature>
<reference evidence="9" key="1">
    <citation type="submission" date="2025-08" db="UniProtKB">
        <authorList>
            <consortium name="Ensembl"/>
        </authorList>
    </citation>
    <scope>IDENTIFICATION</scope>
</reference>
<dbReference type="InterPro" id="IPR037241">
    <property type="entry name" value="E2F-DP_heterodim"/>
</dbReference>
<dbReference type="InterPro" id="IPR003316">
    <property type="entry name" value="E2F_WHTH_DNA-bd_dom"/>
</dbReference>
<dbReference type="InterPro" id="IPR032198">
    <property type="entry name" value="E2F_CC-MB"/>
</dbReference>
<feature type="domain" description="E2F/DP family winged-helix DNA-binding" evidence="8">
    <location>
        <begin position="38"/>
        <end position="103"/>
    </location>
</feature>
<evidence type="ECO:0000313" key="10">
    <source>
        <dbReference type="Proteomes" id="UP000694546"/>
    </source>
</evidence>
<comment type="subcellular location">
    <subcellularLocation>
        <location evidence="5">Nucleus</location>
    </subcellularLocation>
</comment>
<dbReference type="PANTHER" id="PTHR12081:SF50">
    <property type="entry name" value="TRANSCRIPTION FACTOR E2F2"/>
    <property type="match status" value="1"/>
</dbReference>
<dbReference type="AlphaFoldDB" id="A0A8C5AVM0"/>
<dbReference type="GO" id="GO:0090575">
    <property type="term" value="C:RNA polymerase II transcription regulator complex"/>
    <property type="evidence" value="ECO:0007669"/>
    <property type="project" value="TreeGrafter"/>
</dbReference>
<evidence type="ECO:0000256" key="6">
    <source>
        <dbReference type="SAM" id="Coils"/>
    </source>
</evidence>
<dbReference type="Proteomes" id="UP000694546">
    <property type="component" value="Chromosome 22"/>
</dbReference>
<dbReference type="Ensembl" id="ENSGMOT00000048365.1">
    <property type="protein sequence ID" value="ENSGMOP00000037513.1"/>
    <property type="gene ID" value="ENSGMOG00000030682.1"/>
</dbReference>
<protein>
    <recommendedName>
        <fullName evidence="8">E2F/DP family winged-helix DNA-binding domain-containing protein</fullName>
    </recommendedName>
</protein>
<feature type="region of interest" description="Disordered" evidence="7">
    <location>
        <begin position="1"/>
        <end position="33"/>
    </location>
</feature>
<dbReference type="GeneTree" id="ENSGT00940000155115"/>
<evidence type="ECO:0000256" key="3">
    <source>
        <dbReference type="ARBA" id="ARBA00023125"/>
    </source>
</evidence>
<dbReference type="GO" id="GO:0000981">
    <property type="term" value="F:DNA-binding transcription factor activity, RNA polymerase II-specific"/>
    <property type="evidence" value="ECO:0007669"/>
    <property type="project" value="TreeGrafter"/>
</dbReference>
<evidence type="ECO:0000256" key="7">
    <source>
        <dbReference type="SAM" id="MobiDB-lite"/>
    </source>
</evidence>
<feature type="coiled-coil region" evidence="6">
    <location>
        <begin position="110"/>
        <end position="137"/>
    </location>
</feature>